<dbReference type="OMA" id="EFCFYFC"/>
<dbReference type="InterPro" id="IPR029063">
    <property type="entry name" value="SAM-dependent_MTases_sf"/>
</dbReference>
<dbReference type="PANTHER" id="PTHR31009">
    <property type="entry name" value="S-ADENOSYL-L-METHIONINE:CARBOXYL METHYLTRANSFERASE FAMILY PROTEIN"/>
    <property type="match status" value="1"/>
</dbReference>
<dbReference type="Pfam" id="PF03492">
    <property type="entry name" value="Methyltransf_7"/>
    <property type="match status" value="3"/>
</dbReference>
<dbReference type="InterPro" id="IPR005299">
    <property type="entry name" value="MeTrfase_7"/>
</dbReference>
<dbReference type="SUPFAM" id="SSF53335">
    <property type="entry name" value="S-adenosyl-L-methionine-dependent methyltransferases"/>
    <property type="match status" value="3"/>
</dbReference>
<dbReference type="InterPro" id="IPR042086">
    <property type="entry name" value="MeTrfase_capping"/>
</dbReference>
<keyword evidence="2" id="KW-0460">Magnesium</keyword>
<dbReference type="FunFam" id="3.40.50.150:FF:000708">
    <property type="entry name" value="Os06g0322400 protein"/>
    <property type="match status" value="1"/>
</dbReference>
<name>A0A0E0KWG2_ORYPU</name>
<dbReference type="Gene3D" id="1.10.1200.270">
    <property type="entry name" value="Methyltransferase, alpha-helical capping domain"/>
    <property type="match status" value="3"/>
</dbReference>
<dbReference type="GO" id="GO:0046872">
    <property type="term" value="F:metal ion binding"/>
    <property type="evidence" value="ECO:0007669"/>
    <property type="project" value="UniProtKB-KW"/>
</dbReference>
<proteinExistence type="predicted"/>
<reference evidence="3" key="2">
    <citation type="submission" date="2018-05" db="EMBL/GenBank/DDBJ databases">
        <title>OpunRS2 (Oryza punctata Reference Sequence Version 2).</title>
        <authorList>
            <person name="Zhang J."/>
            <person name="Kudrna D."/>
            <person name="Lee S."/>
            <person name="Talag J."/>
            <person name="Welchert J."/>
            <person name="Wing R.A."/>
        </authorList>
    </citation>
    <scope>NUCLEOTIDE SEQUENCE [LARGE SCALE GENOMIC DNA]</scope>
</reference>
<dbReference type="HOGENOM" id="CLU_004204_0_0_1"/>
<dbReference type="EnsemblPlants" id="OPUNC04G26250.1">
    <property type="protein sequence ID" value="OPUNC04G26250.1"/>
    <property type="gene ID" value="OPUNC04G26250"/>
</dbReference>
<sequence length="1114" mass="123375">MQEQQQHIKNVFCMEGGQGESSYINNSQSQSRNLKMMLYALEETLDKVQLPRHRPGNKPLLTAADLGCSCGHNTLLIADVIVDHMTKLCGTSLGIGSKDDDGMEFCFYFCDLPSNDFNTLFHLLPQQAAAAGSDGRQSRRYFAAAVPGSFHDRLFPERSINVFTSTFSLHWLSQVPEGVADKRSPAYNKGKVFVHGASEETGKAYRRQFRSDMVSFLHCRAAELNPGGAIFIVSLGRRSSAHDPTEQGYIYEVYGGMFEESWRDLIEEGMVDDEKMDSFNVPLYAATVEEFKEAVEADGSFKINQLELVMGSPPVVDDPADRSVIGRMVANYVRALLGPLIDTHIGGAMADELFIRMQHRAEIRAEELVDEMTPSAWRVDRGSRVTSRTAKFSLETCKMMLPTLKEILDKVQLPRRPGKHLLTAADLGCSCGHNTLIVADAIVEHMTSKLRSSSFEDQDDGDAADPEFCFYFCDLPSNDFNTFFHLLPQHATAAAGNGSGRRYFAAAVPGSSFHNRLFPRQSIDVFTSTFSLHWLSQVPEGVADNRSAAYNKDKVFVHGASQATGAAYRRQFQSDMARFLRCRAMELKPEGVMFLVCLGRPSQAGPTNQGRVQLLCGAMFEESRGDLVEEGTIGREMMDSFNVPVYDPTLEELREAVDVDGSFQINRLELVITSSLAVDDPKDRRAVGRTVANYVRSLLGPLVDAHVGRAVADEIFVRMRRRAEALAEELVDEMRFPHIDMKNVFCMKGGHGESSYLKNSKAQFRNLQMMLHALEDTLDKIALPPRGPGKLLLTAADLGCSCGRNSLVVADAIVQHMTKLCRGKHGDDAAADPEFCFYFSDLPSNDFNTLFSLLPQHAASSSDGGGRRYFAAAVPGSFHDRLFPERSIDVFTSTFCLHWLSQVPKEVADKWSPAYNKGKVFVHGSSEETGAAYQRQFQSDMARFLRCRAAELKPGGAMFLVFLGRPSSAGPTDQGRSLSLFGAMLEESWRDLVDEGLIDSERMDSFNVPSYAATLEEFREAVDADGSFAVNRLELVMGSRPAVDDDDSHDRCAVGHRVANSQRSIFGPLVEAHIGTAMADELFARVQSRAKALDEELVDEIRVHIHIVCSLSLV</sequence>
<dbReference type="Gene3D" id="3.40.50.150">
    <property type="entry name" value="Vaccinia Virus protein VP39"/>
    <property type="match status" value="3"/>
</dbReference>
<keyword evidence="4" id="KW-1185">Reference proteome</keyword>
<dbReference type="FunFam" id="1.10.1200.270:FF:000008">
    <property type="entry name" value="OSJNBa0087O24.14 protein"/>
    <property type="match status" value="2"/>
</dbReference>
<accession>A0A0E0KWG2</accession>
<evidence type="ECO:0008006" key="5">
    <source>
        <dbReference type="Google" id="ProtNLM"/>
    </source>
</evidence>
<dbReference type="AlphaFoldDB" id="A0A0E0KWG2"/>
<dbReference type="GO" id="GO:0008168">
    <property type="term" value="F:methyltransferase activity"/>
    <property type="evidence" value="ECO:0007669"/>
    <property type="project" value="InterPro"/>
</dbReference>
<protein>
    <recommendedName>
        <fullName evidence="5">Jasmonate O-methyltransferase</fullName>
    </recommendedName>
</protein>
<evidence type="ECO:0000313" key="4">
    <source>
        <dbReference type="Proteomes" id="UP000026962"/>
    </source>
</evidence>
<organism evidence="3">
    <name type="scientific">Oryza punctata</name>
    <name type="common">Red rice</name>
    <dbReference type="NCBI Taxonomy" id="4537"/>
    <lineage>
        <taxon>Eukaryota</taxon>
        <taxon>Viridiplantae</taxon>
        <taxon>Streptophyta</taxon>
        <taxon>Embryophyta</taxon>
        <taxon>Tracheophyta</taxon>
        <taxon>Spermatophyta</taxon>
        <taxon>Magnoliopsida</taxon>
        <taxon>Liliopsida</taxon>
        <taxon>Poales</taxon>
        <taxon>Poaceae</taxon>
        <taxon>BOP clade</taxon>
        <taxon>Oryzoideae</taxon>
        <taxon>Oryzeae</taxon>
        <taxon>Oryzinae</taxon>
        <taxon>Oryza</taxon>
    </lineage>
</organism>
<keyword evidence="1" id="KW-0479">Metal-binding</keyword>
<reference evidence="3" key="1">
    <citation type="submission" date="2015-04" db="UniProtKB">
        <authorList>
            <consortium name="EnsemblPlants"/>
        </authorList>
    </citation>
    <scope>IDENTIFICATION</scope>
</reference>
<evidence type="ECO:0000256" key="2">
    <source>
        <dbReference type="ARBA" id="ARBA00022842"/>
    </source>
</evidence>
<dbReference type="Proteomes" id="UP000026962">
    <property type="component" value="Chromosome 4"/>
</dbReference>
<dbReference type="eggNOG" id="ENOG502QQYU">
    <property type="taxonomic scope" value="Eukaryota"/>
</dbReference>
<evidence type="ECO:0000256" key="1">
    <source>
        <dbReference type="ARBA" id="ARBA00022723"/>
    </source>
</evidence>
<evidence type="ECO:0000313" key="3">
    <source>
        <dbReference type="EnsemblPlants" id="OPUNC04G26250.1"/>
    </source>
</evidence>
<dbReference type="Gramene" id="OPUNC04G26250.1">
    <property type="protein sequence ID" value="OPUNC04G26250.1"/>
    <property type="gene ID" value="OPUNC04G26250"/>
</dbReference>